<gene>
    <name evidence="1" type="ORF">IJ22_48270</name>
</gene>
<dbReference type="STRING" id="162209.IJ22_48270"/>
<accession>A0A0U2UT08</accession>
<evidence type="ECO:0000313" key="2">
    <source>
        <dbReference type="Proteomes" id="UP000061660"/>
    </source>
</evidence>
<reference evidence="2" key="1">
    <citation type="submission" date="2015-12" db="EMBL/GenBank/DDBJ databases">
        <title>Complete genome sequences of two moderately thermophilic Paenibacillus species.</title>
        <authorList>
            <person name="Butler R.III."/>
            <person name="Wang J."/>
            <person name="Stark B.C."/>
            <person name="Pombert J.-F."/>
        </authorList>
    </citation>
    <scope>NUCLEOTIDE SEQUENCE [LARGE SCALE GENOMIC DNA]</scope>
    <source>
        <strain evidence="2">32O-Y</strain>
    </source>
</reference>
<evidence type="ECO:0000313" key="1">
    <source>
        <dbReference type="EMBL" id="ALS25089.1"/>
    </source>
</evidence>
<reference evidence="1 2" key="2">
    <citation type="journal article" date="2016" name="Genome Announc.">
        <title>Complete Genome Sequences of Two Interactive Moderate Thermophiles, Paenibacillus napthalenovorans 32O-Y and Paenibacillus sp. 32O-W.</title>
        <authorList>
            <person name="Butler R.R.III."/>
            <person name="Wang J."/>
            <person name="Stark B.C."/>
            <person name="Pombert J.F."/>
        </authorList>
    </citation>
    <scope>NUCLEOTIDE SEQUENCE [LARGE SCALE GENOMIC DNA]</scope>
    <source>
        <strain evidence="1 2">32O-Y</strain>
    </source>
</reference>
<dbReference type="EMBL" id="CP013652">
    <property type="protein sequence ID" value="ALS25089.1"/>
    <property type="molecule type" value="Genomic_DNA"/>
</dbReference>
<name>A0A0U2UT08_9BACL</name>
<proteinExistence type="predicted"/>
<keyword evidence="2" id="KW-1185">Reference proteome</keyword>
<dbReference type="Proteomes" id="UP000061660">
    <property type="component" value="Chromosome"/>
</dbReference>
<dbReference type="AlphaFoldDB" id="A0A0U2UT08"/>
<sequence>MQDAKDKTLKELAKDCRTVEDVHEMLKNMCRDTLQPVV</sequence>
<organism evidence="1 2">
    <name type="scientific">Paenibacillus naphthalenovorans</name>
    <dbReference type="NCBI Taxonomy" id="162209"/>
    <lineage>
        <taxon>Bacteria</taxon>
        <taxon>Bacillati</taxon>
        <taxon>Bacillota</taxon>
        <taxon>Bacilli</taxon>
        <taxon>Bacillales</taxon>
        <taxon>Paenibacillaceae</taxon>
        <taxon>Paenibacillus</taxon>
    </lineage>
</organism>
<dbReference type="PATRIC" id="fig|162209.4.peg.5091"/>
<dbReference type="KEGG" id="pnp:IJ22_48270"/>
<protein>
    <submittedName>
        <fullName evidence="1">Uncharacterized protein</fullName>
    </submittedName>
</protein>